<evidence type="ECO:0000313" key="2">
    <source>
        <dbReference type="EMBL" id="VVT54931.1"/>
    </source>
</evidence>
<keyword evidence="3" id="KW-1185">Reference proteome</keyword>
<name>A0A5E8BUZ4_9ASCO</name>
<accession>A0A5E8BUZ4</accession>
<dbReference type="InterPro" id="IPR038886">
    <property type="entry name" value="E3_SLX5/Rfp1"/>
</dbReference>
<evidence type="ECO:0000256" key="1">
    <source>
        <dbReference type="SAM" id="MobiDB-lite"/>
    </source>
</evidence>
<dbReference type="GO" id="GO:0033768">
    <property type="term" value="C:SUMO-targeted ubiquitin ligase complex"/>
    <property type="evidence" value="ECO:0007669"/>
    <property type="project" value="TreeGrafter"/>
</dbReference>
<gene>
    <name evidence="2" type="ORF">SAPINGB_P004334</name>
</gene>
<evidence type="ECO:0000313" key="3">
    <source>
        <dbReference type="Proteomes" id="UP000398389"/>
    </source>
</evidence>
<feature type="region of interest" description="Disordered" evidence="1">
    <location>
        <begin position="174"/>
        <end position="221"/>
    </location>
</feature>
<dbReference type="OrthoDB" id="4090114at2759"/>
<reference evidence="2 3" key="1">
    <citation type="submission" date="2019-09" db="EMBL/GenBank/DDBJ databases">
        <authorList>
            <person name="Brejova B."/>
        </authorList>
    </citation>
    <scope>NUCLEOTIDE SEQUENCE [LARGE SCALE GENOMIC DNA]</scope>
</reference>
<dbReference type="AlphaFoldDB" id="A0A5E8BUZ4"/>
<proteinExistence type="predicted"/>
<organism evidence="2 3">
    <name type="scientific">Magnusiomyces paraingens</name>
    <dbReference type="NCBI Taxonomy" id="2606893"/>
    <lineage>
        <taxon>Eukaryota</taxon>
        <taxon>Fungi</taxon>
        <taxon>Dikarya</taxon>
        <taxon>Ascomycota</taxon>
        <taxon>Saccharomycotina</taxon>
        <taxon>Dipodascomycetes</taxon>
        <taxon>Dipodascales</taxon>
        <taxon>Dipodascaceae</taxon>
        <taxon>Magnusiomyces</taxon>
    </lineage>
</organism>
<feature type="compositionally biased region" description="Acidic residues" evidence="1">
    <location>
        <begin position="78"/>
        <end position="87"/>
    </location>
</feature>
<dbReference type="Proteomes" id="UP000398389">
    <property type="component" value="Unassembled WGS sequence"/>
</dbReference>
<feature type="region of interest" description="Disordered" evidence="1">
    <location>
        <begin position="32"/>
        <end position="132"/>
    </location>
</feature>
<protein>
    <submittedName>
        <fullName evidence="2">Uncharacterized protein</fullName>
    </submittedName>
</protein>
<dbReference type="EMBL" id="CABVLU010000003">
    <property type="protein sequence ID" value="VVT54931.1"/>
    <property type="molecule type" value="Genomic_DNA"/>
</dbReference>
<dbReference type="GO" id="GO:0004842">
    <property type="term" value="F:ubiquitin-protein transferase activity"/>
    <property type="evidence" value="ECO:0007669"/>
    <property type="project" value="TreeGrafter"/>
</dbReference>
<dbReference type="PANTHER" id="PTHR28042">
    <property type="entry name" value="E3 UBIQUITIN-PROTEIN LIGASE COMPLEX SLX5-SLX8 SUBUNIT SLX5"/>
    <property type="match status" value="1"/>
</dbReference>
<dbReference type="RefSeq" id="XP_031854940.1">
    <property type="nucleotide sequence ID" value="XM_031999049.1"/>
</dbReference>
<sequence>MSSPNGIVLLDLDTDDDDDEIEITNVASTTPTASDTFGLASSSSSTRSSQDDDIAITNVRQNNSPEFISSHNNNNDNSNDDDDDDEITVTSTVVRPSPPAFFRNSTPSSRHFHNHHNNNNFNSNSNNTNNNNNNQRVLIYPNLNFTITGAGTYALHLPDGNTIQVATRRFRDAANANNNNDTTTTTTTSTTTTTTANNNQWTARGRMPPVTFSDPSSRRQSMSPHIVTQLIDDRRIFIEQQQLRLAQLLSSELYSQQANANAPTLATVKKMPPPPPTRDGFSHGLKKTNKYACALCGTRLAIGFPKEGHEKQGEESRYRGINDTHRSLSKRIFFSTCGHIFCGWCVSRIVNRKTLPEEVRKQNYGAKRQKGNKKGKDLNPEPDPPKNQIPLMQMYIPPSCNVEGCQRQFRNKSFKEIFL</sequence>
<dbReference type="PANTHER" id="PTHR28042:SF1">
    <property type="entry name" value="E3 UBIQUITIN-PROTEIN LIGASE COMPLEX SLX5-SLX8 SUBUNIT SLX5"/>
    <property type="match status" value="1"/>
</dbReference>
<feature type="compositionally biased region" description="Polar residues" evidence="1">
    <location>
        <begin position="58"/>
        <end position="71"/>
    </location>
</feature>
<feature type="region of interest" description="Disordered" evidence="1">
    <location>
        <begin position="360"/>
        <end position="389"/>
    </location>
</feature>
<dbReference type="GeneID" id="43583149"/>
<feature type="compositionally biased region" description="Low complexity" evidence="1">
    <location>
        <begin position="174"/>
        <end position="199"/>
    </location>
</feature>
<feature type="compositionally biased region" description="Low complexity" evidence="1">
    <location>
        <begin position="117"/>
        <end position="132"/>
    </location>
</feature>